<dbReference type="GeneID" id="19395541"/>
<gene>
    <name evidence="1" type="ORF">SETTUDRAFT_112185</name>
</gene>
<keyword evidence="2" id="KW-1185">Reference proteome</keyword>
<dbReference type="RefSeq" id="XP_008022378.1">
    <property type="nucleotide sequence ID" value="XM_008024187.1"/>
</dbReference>
<proteinExistence type="predicted"/>
<evidence type="ECO:0000313" key="1">
    <source>
        <dbReference type="EMBL" id="EOA89992.1"/>
    </source>
</evidence>
<reference evidence="1 2" key="1">
    <citation type="journal article" date="2012" name="PLoS Pathog.">
        <title>Diverse lifestyles and strategies of plant pathogenesis encoded in the genomes of eighteen Dothideomycetes fungi.</title>
        <authorList>
            <person name="Ohm R.A."/>
            <person name="Feau N."/>
            <person name="Henrissat B."/>
            <person name="Schoch C.L."/>
            <person name="Horwitz B.A."/>
            <person name="Barry K.W."/>
            <person name="Condon B.J."/>
            <person name="Copeland A.C."/>
            <person name="Dhillon B."/>
            <person name="Glaser F."/>
            <person name="Hesse C.N."/>
            <person name="Kosti I."/>
            <person name="LaButti K."/>
            <person name="Lindquist E.A."/>
            <person name="Lucas S."/>
            <person name="Salamov A.A."/>
            <person name="Bradshaw R.E."/>
            <person name="Ciuffetti L."/>
            <person name="Hamelin R.C."/>
            <person name="Kema G.H.J."/>
            <person name="Lawrence C."/>
            <person name="Scott J.A."/>
            <person name="Spatafora J.W."/>
            <person name="Turgeon B.G."/>
            <person name="de Wit P.J.G.M."/>
            <person name="Zhong S."/>
            <person name="Goodwin S.B."/>
            <person name="Grigoriev I.V."/>
        </authorList>
    </citation>
    <scope>NUCLEOTIDE SEQUENCE [LARGE SCALE GENOMIC DNA]</scope>
    <source>
        <strain evidence="2">28A</strain>
    </source>
</reference>
<dbReference type="AlphaFoldDB" id="R0KQ58"/>
<sequence length="62" mass="7452">VNNKILHHENTNLREVLAIKNYLKKQKKPLELQQSKQYYTPAVVWSPRTIEDARAQERQKKH</sequence>
<feature type="non-terminal residue" evidence="1">
    <location>
        <position position="1"/>
    </location>
</feature>
<protein>
    <submittedName>
        <fullName evidence="1">Uncharacterized protein</fullName>
    </submittedName>
</protein>
<dbReference type="HOGENOM" id="CLU_2910564_0_0_1"/>
<dbReference type="EMBL" id="KB908498">
    <property type="protein sequence ID" value="EOA89992.1"/>
    <property type="molecule type" value="Genomic_DNA"/>
</dbReference>
<dbReference type="Proteomes" id="UP000016935">
    <property type="component" value="Unassembled WGS sequence"/>
</dbReference>
<organism evidence="1 2">
    <name type="scientific">Exserohilum turcicum (strain 28A)</name>
    <name type="common">Northern leaf blight fungus</name>
    <name type="synonym">Setosphaeria turcica</name>
    <dbReference type="NCBI Taxonomy" id="671987"/>
    <lineage>
        <taxon>Eukaryota</taxon>
        <taxon>Fungi</taxon>
        <taxon>Dikarya</taxon>
        <taxon>Ascomycota</taxon>
        <taxon>Pezizomycotina</taxon>
        <taxon>Dothideomycetes</taxon>
        <taxon>Pleosporomycetidae</taxon>
        <taxon>Pleosporales</taxon>
        <taxon>Pleosporineae</taxon>
        <taxon>Pleosporaceae</taxon>
        <taxon>Exserohilum</taxon>
    </lineage>
</organism>
<reference evidence="1 2" key="2">
    <citation type="journal article" date="2013" name="PLoS Genet.">
        <title>Comparative genome structure, secondary metabolite, and effector coding capacity across Cochliobolus pathogens.</title>
        <authorList>
            <person name="Condon B.J."/>
            <person name="Leng Y."/>
            <person name="Wu D."/>
            <person name="Bushley K.E."/>
            <person name="Ohm R.A."/>
            <person name="Otillar R."/>
            <person name="Martin J."/>
            <person name="Schackwitz W."/>
            <person name="Grimwood J."/>
            <person name="MohdZainudin N."/>
            <person name="Xue C."/>
            <person name="Wang R."/>
            <person name="Manning V.A."/>
            <person name="Dhillon B."/>
            <person name="Tu Z.J."/>
            <person name="Steffenson B.J."/>
            <person name="Salamov A."/>
            <person name="Sun H."/>
            <person name="Lowry S."/>
            <person name="LaButti K."/>
            <person name="Han J."/>
            <person name="Copeland A."/>
            <person name="Lindquist E."/>
            <person name="Barry K."/>
            <person name="Schmutz J."/>
            <person name="Baker S.E."/>
            <person name="Ciuffetti L.M."/>
            <person name="Grigoriev I.V."/>
            <person name="Zhong S."/>
            <person name="Turgeon B.G."/>
        </authorList>
    </citation>
    <scope>NUCLEOTIDE SEQUENCE [LARGE SCALE GENOMIC DNA]</scope>
    <source>
        <strain evidence="2">28A</strain>
    </source>
</reference>
<accession>R0KQ58</accession>
<evidence type="ECO:0000313" key="2">
    <source>
        <dbReference type="Proteomes" id="UP000016935"/>
    </source>
</evidence>
<name>R0KQ58_EXST2</name>